<keyword evidence="2" id="KW-0472">Membrane</keyword>
<evidence type="ECO:0000313" key="4">
    <source>
        <dbReference type="Proteomes" id="UP000199328"/>
    </source>
</evidence>
<dbReference type="AlphaFoldDB" id="A0A1G9GMN8"/>
<dbReference type="Pfam" id="PF04367">
    <property type="entry name" value="DUF502"/>
    <property type="match status" value="1"/>
</dbReference>
<feature type="transmembrane region" description="Helical" evidence="2">
    <location>
        <begin position="27"/>
        <end position="53"/>
    </location>
</feature>
<dbReference type="PANTHER" id="PTHR31876:SF26">
    <property type="entry name" value="PROTEIN LIKE COV 2"/>
    <property type="match status" value="1"/>
</dbReference>
<name>A0A1G9GMN8_9RHOB</name>
<accession>A0A1G9GMN8</accession>
<sequence>MSEEGSAGHEPQHEPRRRASFFARLRANFLTGLVVIAPIGLTVWLFWTVIGWIDGFVLPFVPGPYRPDRILDTLFGIEAEVNVRGVGVVFFLLFTILVGWLAKGLIGRSFIRAAERLVDRMPVIRSVYNALKQIAETVFSQSETSFDKACLVEYPRKGIWAIAFVSTTAKGEIQRRCPPEEQLMSVFLPTTPNPTSGFLLFVPRSDIIMLDMSVEDAAKLVISAGLVYPNGKDPTRPPETGAPAPAAGEAS</sequence>
<proteinExistence type="predicted"/>
<keyword evidence="2" id="KW-0812">Transmembrane</keyword>
<protein>
    <submittedName>
        <fullName evidence="3">Uncharacterized membrane protein</fullName>
    </submittedName>
</protein>
<organism evidence="3 4">
    <name type="scientific">Meinhardsimonia xiamenensis</name>
    <dbReference type="NCBI Taxonomy" id="990712"/>
    <lineage>
        <taxon>Bacteria</taxon>
        <taxon>Pseudomonadati</taxon>
        <taxon>Pseudomonadota</taxon>
        <taxon>Alphaproteobacteria</taxon>
        <taxon>Rhodobacterales</taxon>
        <taxon>Paracoccaceae</taxon>
        <taxon>Meinhardsimonia</taxon>
    </lineage>
</organism>
<feature type="transmembrane region" description="Helical" evidence="2">
    <location>
        <begin position="81"/>
        <end position="102"/>
    </location>
</feature>
<dbReference type="Proteomes" id="UP000199328">
    <property type="component" value="Unassembled WGS sequence"/>
</dbReference>
<dbReference type="EMBL" id="FNFV01000008">
    <property type="protein sequence ID" value="SDL01949.1"/>
    <property type="molecule type" value="Genomic_DNA"/>
</dbReference>
<dbReference type="InterPro" id="IPR007462">
    <property type="entry name" value="COV1-like"/>
</dbReference>
<dbReference type="OrthoDB" id="9780267at2"/>
<evidence type="ECO:0000256" key="2">
    <source>
        <dbReference type="SAM" id="Phobius"/>
    </source>
</evidence>
<reference evidence="4" key="1">
    <citation type="submission" date="2016-10" db="EMBL/GenBank/DDBJ databases">
        <authorList>
            <person name="Varghese N."/>
            <person name="Submissions S."/>
        </authorList>
    </citation>
    <scope>NUCLEOTIDE SEQUENCE [LARGE SCALE GENOMIC DNA]</scope>
    <source>
        <strain evidence="4">CGMCC 1.10789</strain>
    </source>
</reference>
<dbReference type="RefSeq" id="WP_092501152.1">
    <property type="nucleotide sequence ID" value="NZ_FNFV01000008.1"/>
</dbReference>
<keyword evidence="4" id="KW-1185">Reference proteome</keyword>
<dbReference type="STRING" id="990712.SAMN05216257_10825"/>
<gene>
    <name evidence="3" type="ORF">SAMN05216257_10825</name>
</gene>
<evidence type="ECO:0000313" key="3">
    <source>
        <dbReference type="EMBL" id="SDL01949.1"/>
    </source>
</evidence>
<evidence type="ECO:0000256" key="1">
    <source>
        <dbReference type="SAM" id="MobiDB-lite"/>
    </source>
</evidence>
<dbReference type="PANTHER" id="PTHR31876">
    <property type="entry name" value="COV-LIKE PROTEIN 1"/>
    <property type="match status" value="1"/>
</dbReference>
<feature type="compositionally biased region" description="Low complexity" evidence="1">
    <location>
        <begin position="238"/>
        <end position="251"/>
    </location>
</feature>
<feature type="region of interest" description="Disordered" evidence="1">
    <location>
        <begin position="231"/>
        <end position="251"/>
    </location>
</feature>
<keyword evidence="2" id="KW-1133">Transmembrane helix</keyword>